<sequence length="363" mass="41186">MQSAANLPVMWNLSLRGSSSKVQILNLKHRKIHALHCLRSEGNAEFENSQENIGLNSVTKEAKHKDIWNLFREAQQNIFILNKKRRAAVEELEKLKKEKDELLERINQLEAESSQTVTKKADESSLLWKLLLRIDSMVINGLIGVEEASSMINLVREHQVNISEFPLAVLQQGDAQVLAELRRFPTKGRNGLHVIHICTEMAPLVSVGPLASYITGLSCALQGKGYLVEVILPKYSTLDLEEIEGLREIEADAYSYFDGQLHANRIWNGVVSGIGVTLIQPLYYVSMFSRDKVYGYPDNIDRFAYFSRASLDYIAKSGKQPDVLHIHNWQTAIVGPLFWDVFANQVLKNFKDHHSLVFLLTFI</sequence>
<dbReference type="GO" id="GO:0019252">
    <property type="term" value="P:starch biosynthetic process"/>
    <property type="evidence" value="ECO:0007669"/>
    <property type="project" value="UniProtKB-UniPathway"/>
</dbReference>
<evidence type="ECO:0000256" key="4">
    <source>
        <dbReference type="ARBA" id="ARBA00022676"/>
    </source>
</evidence>
<comment type="catalytic activity">
    <reaction evidence="1">
        <text>[(1-&gt;4)-alpha-D-glucosyl](n) + ADP-alpha-D-glucose = [(1-&gt;4)-alpha-D-glucosyl](n+1) + ADP + H(+)</text>
        <dbReference type="Rhea" id="RHEA:18189"/>
        <dbReference type="Rhea" id="RHEA-COMP:9584"/>
        <dbReference type="Rhea" id="RHEA-COMP:9587"/>
        <dbReference type="ChEBI" id="CHEBI:15378"/>
        <dbReference type="ChEBI" id="CHEBI:15444"/>
        <dbReference type="ChEBI" id="CHEBI:57498"/>
        <dbReference type="ChEBI" id="CHEBI:456216"/>
        <dbReference type="EC" id="2.4.1.21"/>
    </reaction>
</comment>
<dbReference type="PANTHER" id="PTHR46083">
    <property type="match status" value="1"/>
</dbReference>
<keyword evidence="5" id="KW-0808">Transferase</keyword>
<dbReference type="Pfam" id="PF08323">
    <property type="entry name" value="Glyco_transf_5"/>
    <property type="match status" value="1"/>
</dbReference>
<dbReference type="PANTHER" id="PTHR46083:SF3">
    <property type="entry name" value="UDP-GLYCOSYLTRANSFERASE SUPERFAMILY PROTEIN"/>
    <property type="match status" value="1"/>
</dbReference>
<accession>A0A1J3I870</accession>
<evidence type="ECO:0000256" key="1">
    <source>
        <dbReference type="ARBA" id="ARBA00001478"/>
    </source>
</evidence>
<name>A0A1J3I870_NOCCA</name>
<evidence type="ECO:0000313" key="9">
    <source>
        <dbReference type="EMBL" id="JAU47595.1"/>
    </source>
</evidence>
<evidence type="ECO:0000256" key="7">
    <source>
        <dbReference type="SAM" id="Coils"/>
    </source>
</evidence>
<dbReference type="Gene3D" id="3.40.50.2000">
    <property type="entry name" value="Glycogen Phosphorylase B"/>
    <property type="match status" value="1"/>
</dbReference>
<evidence type="ECO:0000256" key="5">
    <source>
        <dbReference type="ARBA" id="ARBA00022679"/>
    </source>
</evidence>
<reference evidence="10" key="1">
    <citation type="submission" date="2016-07" db="EMBL/GenBank/DDBJ databases">
        <title>De novo transcriptome assembly of four accessions of the metal hyperaccumulator plant Noccaea caerulescens.</title>
        <authorList>
            <person name="Blande D."/>
            <person name="Halimaa P."/>
            <person name="Tervahauta A.I."/>
            <person name="Aarts M.G."/>
            <person name="Karenlampi S.O."/>
        </authorList>
    </citation>
    <scope>NUCLEOTIDE SEQUENCE</scope>
</reference>
<evidence type="ECO:0000313" key="10">
    <source>
        <dbReference type="EMBL" id="JAU76681.1"/>
    </source>
</evidence>
<dbReference type="EC" id="2.4.1.21" evidence="3"/>
<feature type="coiled-coil region" evidence="7">
    <location>
        <begin position="78"/>
        <end position="119"/>
    </location>
</feature>
<dbReference type="EMBL" id="GEVK01005237">
    <property type="protein sequence ID" value="JAU47595.1"/>
    <property type="molecule type" value="Transcribed_RNA"/>
</dbReference>
<evidence type="ECO:0000256" key="3">
    <source>
        <dbReference type="ARBA" id="ARBA00012588"/>
    </source>
</evidence>
<keyword evidence="7" id="KW-0175">Coiled coil</keyword>
<dbReference type="EMBL" id="GEVL01000660">
    <property type="protein sequence ID" value="JAU76681.1"/>
    <property type="molecule type" value="Transcribed_RNA"/>
</dbReference>
<evidence type="ECO:0000259" key="8">
    <source>
        <dbReference type="Pfam" id="PF08323"/>
    </source>
</evidence>
<dbReference type="UniPathway" id="UPA00152"/>
<keyword evidence="6" id="KW-0750">Starch biosynthesis</keyword>
<evidence type="ECO:0000256" key="6">
    <source>
        <dbReference type="ARBA" id="ARBA00022922"/>
    </source>
</evidence>
<protein>
    <recommendedName>
        <fullName evidence="3">starch synthase</fullName>
        <ecNumber evidence="3">2.4.1.21</ecNumber>
    </recommendedName>
</protein>
<dbReference type="GO" id="GO:0009011">
    <property type="term" value="F:alpha-1,4-glucan glucosyltransferase (ADP-glucose donor) activity"/>
    <property type="evidence" value="ECO:0007669"/>
    <property type="project" value="UniProtKB-EC"/>
</dbReference>
<proteinExistence type="predicted"/>
<comment type="pathway">
    <text evidence="2">Glycan biosynthesis; starch biosynthesis.</text>
</comment>
<dbReference type="AlphaFoldDB" id="A0A1J3I870"/>
<dbReference type="InterPro" id="IPR013534">
    <property type="entry name" value="Starch_synth_cat_dom"/>
</dbReference>
<feature type="domain" description="Starch synthase catalytic" evidence="8">
    <location>
        <begin position="193"/>
        <end position="344"/>
    </location>
</feature>
<keyword evidence="4" id="KW-0328">Glycosyltransferase</keyword>
<gene>
    <name evidence="9" type="ORF">LC_TR9156_c0_g1_i1_g.32876</name>
    <name evidence="10" type="ORF">LE_TR11827_c1_g1_i1_g.38736</name>
</gene>
<dbReference type="SUPFAM" id="SSF53756">
    <property type="entry name" value="UDP-Glycosyltransferase/glycogen phosphorylase"/>
    <property type="match status" value="1"/>
</dbReference>
<organism evidence="10">
    <name type="scientific">Noccaea caerulescens</name>
    <name type="common">Alpine penny-cress</name>
    <name type="synonym">Thlaspi caerulescens</name>
    <dbReference type="NCBI Taxonomy" id="107243"/>
    <lineage>
        <taxon>Eukaryota</taxon>
        <taxon>Viridiplantae</taxon>
        <taxon>Streptophyta</taxon>
        <taxon>Embryophyta</taxon>
        <taxon>Tracheophyta</taxon>
        <taxon>Spermatophyta</taxon>
        <taxon>Magnoliopsida</taxon>
        <taxon>eudicotyledons</taxon>
        <taxon>Gunneridae</taxon>
        <taxon>Pentapetalae</taxon>
        <taxon>rosids</taxon>
        <taxon>malvids</taxon>
        <taxon>Brassicales</taxon>
        <taxon>Brassicaceae</taxon>
        <taxon>Coluteocarpeae</taxon>
        <taxon>Noccaea</taxon>
    </lineage>
</organism>
<evidence type="ECO:0000256" key="2">
    <source>
        <dbReference type="ARBA" id="ARBA00004727"/>
    </source>
</evidence>